<dbReference type="RefSeq" id="WP_265682820.1">
    <property type="nucleotide sequence ID" value="NZ_CP120863.1"/>
</dbReference>
<evidence type="ECO:0000313" key="5">
    <source>
        <dbReference type="EMBL" id="WFE90743.1"/>
    </source>
</evidence>
<evidence type="ECO:0000256" key="2">
    <source>
        <dbReference type="ARBA" id="ARBA00022741"/>
    </source>
</evidence>
<dbReference type="PANTHER" id="PTHR23407:SF1">
    <property type="entry name" value="5-FORMYLTETRAHYDROFOLATE CYCLO-LIGASE"/>
    <property type="match status" value="1"/>
</dbReference>
<evidence type="ECO:0000313" key="6">
    <source>
        <dbReference type="Proteomes" id="UP001209803"/>
    </source>
</evidence>
<comment type="similarity">
    <text evidence="1 4">Belongs to the 5-formyltetrahydrofolate cyclo-ligase family.</text>
</comment>
<dbReference type="Pfam" id="PF01812">
    <property type="entry name" value="5-FTHF_cyc-lig"/>
    <property type="match status" value="1"/>
</dbReference>
<dbReference type="InterPro" id="IPR002698">
    <property type="entry name" value="FTHF_cligase"/>
</dbReference>
<keyword evidence="6" id="KW-1185">Reference proteome</keyword>
<dbReference type="PANTHER" id="PTHR23407">
    <property type="entry name" value="ATPASE INHIBITOR/5-FORMYLTETRAHYDROFOLATE CYCLO-LIGASE"/>
    <property type="match status" value="1"/>
</dbReference>
<keyword evidence="4" id="KW-0460">Magnesium</keyword>
<dbReference type="EMBL" id="CP120863">
    <property type="protein sequence ID" value="WFE90743.1"/>
    <property type="molecule type" value="Genomic_DNA"/>
</dbReference>
<sequence>MAIPSSHADKKEAVRRHALARRKAMDEIERIEKSLALVDHVDDLPLPEEAIVSGFWPIRDEIDIRPLMDALRQRGHPLCLPAIAEPHLEFRRLERDSELVPAGFGTLEPAPSAEKMRPDVMLMPLSGFDGAGNRLGYGKGHYDTAIAAIKREGPLLCIGVAFAVQEVDRVPFEAHDKPLNGILTEVGYRAFS</sequence>
<dbReference type="InterPro" id="IPR037171">
    <property type="entry name" value="NagB/RpiA_transferase-like"/>
</dbReference>
<dbReference type="InterPro" id="IPR024185">
    <property type="entry name" value="FTHF_cligase-like_sf"/>
</dbReference>
<comment type="cofactor">
    <cofactor evidence="4">
        <name>Mg(2+)</name>
        <dbReference type="ChEBI" id="CHEBI:18420"/>
    </cofactor>
</comment>
<keyword evidence="3 4" id="KW-0067">ATP-binding</keyword>
<keyword evidence="2 4" id="KW-0547">Nucleotide-binding</keyword>
<dbReference type="PIRSF" id="PIRSF006806">
    <property type="entry name" value="FTHF_cligase"/>
    <property type="match status" value="1"/>
</dbReference>
<evidence type="ECO:0000256" key="1">
    <source>
        <dbReference type="ARBA" id="ARBA00010638"/>
    </source>
</evidence>
<evidence type="ECO:0000256" key="4">
    <source>
        <dbReference type="RuleBase" id="RU361279"/>
    </source>
</evidence>
<dbReference type="Gene3D" id="3.40.50.10420">
    <property type="entry name" value="NagB/RpiA/CoA transferase-like"/>
    <property type="match status" value="1"/>
</dbReference>
<dbReference type="Proteomes" id="UP001209803">
    <property type="component" value="Chromosome"/>
</dbReference>
<evidence type="ECO:0000256" key="3">
    <source>
        <dbReference type="ARBA" id="ARBA00022840"/>
    </source>
</evidence>
<dbReference type="EC" id="6.3.3.2" evidence="4"/>
<protein>
    <recommendedName>
        <fullName evidence="4">5-formyltetrahydrofolate cyclo-ligase</fullName>
        <ecNumber evidence="4">6.3.3.2</ecNumber>
    </recommendedName>
</protein>
<name>A0ABY8F5I1_9HYPH</name>
<dbReference type="NCBIfam" id="TIGR02727">
    <property type="entry name" value="MTHFS_bact"/>
    <property type="match status" value="1"/>
</dbReference>
<proteinExistence type="inferred from homology"/>
<keyword evidence="4" id="KW-0479">Metal-binding</keyword>
<reference evidence="5 6" key="1">
    <citation type="submission" date="2023-03" db="EMBL/GenBank/DDBJ databases">
        <title>Roseibium porphyridii sp. nov. and Roseibium rhodosorbium sp. nov. isolated from marine algae, Porphyridium cruentum and Rhodosorus marinus, respectively.</title>
        <authorList>
            <person name="Lee M.W."/>
            <person name="Choi B.J."/>
            <person name="Lee J.K."/>
            <person name="Choi D.G."/>
            <person name="Baek J.H."/>
            <person name="Bayburt H."/>
            <person name="Kim J.M."/>
            <person name="Han D.M."/>
            <person name="Kim K.H."/>
            <person name="Jeon C.O."/>
        </authorList>
    </citation>
    <scope>NUCLEOTIDE SEQUENCE [LARGE SCALE GENOMIC DNA]</scope>
    <source>
        <strain evidence="5 6">KMA01</strain>
    </source>
</reference>
<gene>
    <name evidence="5" type="ORF">K1718_05195</name>
</gene>
<organism evidence="5 6">
    <name type="scientific">Roseibium porphyridii</name>
    <dbReference type="NCBI Taxonomy" id="2866279"/>
    <lineage>
        <taxon>Bacteria</taxon>
        <taxon>Pseudomonadati</taxon>
        <taxon>Pseudomonadota</taxon>
        <taxon>Alphaproteobacteria</taxon>
        <taxon>Hyphomicrobiales</taxon>
        <taxon>Stappiaceae</taxon>
        <taxon>Roseibium</taxon>
    </lineage>
</organism>
<comment type="catalytic activity">
    <reaction evidence="4">
        <text>(6S)-5-formyl-5,6,7,8-tetrahydrofolate + ATP = (6R)-5,10-methenyltetrahydrofolate + ADP + phosphate</text>
        <dbReference type="Rhea" id="RHEA:10488"/>
        <dbReference type="ChEBI" id="CHEBI:30616"/>
        <dbReference type="ChEBI" id="CHEBI:43474"/>
        <dbReference type="ChEBI" id="CHEBI:57455"/>
        <dbReference type="ChEBI" id="CHEBI:57457"/>
        <dbReference type="ChEBI" id="CHEBI:456216"/>
        <dbReference type="EC" id="6.3.3.2"/>
    </reaction>
</comment>
<accession>A0ABY8F5I1</accession>
<keyword evidence="5" id="KW-0436">Ligase</keyword>
<dbReference type="GO" id="GO:0030272">
    <property type="term" value="F:5-formyltetrahydrofolate cyclo-ligase activity"/>
    <property type="evidence" value="ECO:0007669"/>
    <property type="project" value="UniProtKB-EC"/>
</dbReference>
<dbReference type="SUPFAM" id="SSF100950">
    <property type="entry name" value="NagB/RpiA/CoA transferase-like"/>
    <property type="match status" value="1"/>
</dbReference>